<name>A0A3M6QV59_9BURK</name>
<feature type="signal peptide" evidence="2">
    <location>
        <begin position="1"/>
        <end position="42"/>
    </location>
</feature>
<evidence type="ECO:0000256" key="2">
    <source>
        <dbReference type="SAM" id="SignalP"/>
    </source>
</evidence>
<dbReference type="Pfam" id="PF00515">
    <property type="entry name" value="TPR_1"/>
    <property type="match status" value="1"/>
</dbReference>
<dbReference type="InterPro" id="IPR011990">
    <property type="entry name" value="TPR-like_helical_dom_sf"/>
</dbReference>
<keyword evidence="1" id="KW-0802">TPR repeat</keyword>
<evidence type="ECO:0000313" key="4">
    <source>
        <dbReference type="Proteomes" id="UP000278006"/>
    </source>
</evidence>
<accession>A0A3M6QV59</accession>
<dbReference type="SMART" id="SM00028">
    <property type="entry name" value="TPR"/>
    <property type="match status" value="1"/>
</dbReference>
<dbReference type="InterPro" id="IPR019734">
    <property type="entry name" value="TPR_rpt"/>
</dbReference>
<feature type="chain" id="PRO_5018101156" evidence="2">
    <location>
        <begin position="43"/>
        <end position="176"/>
    </location>
</feature>
<dbReference type="Proteomes" id="UP000278006">
    <property type="component" value="Unassembled WGS sequence"/>
</dbReference>
<sequence length="176" mass="19224">MRAGAHADSLRAKRQGRQRPAQPLAAGLLASWLLAWQAAAMAADTAPLADLPDLAPIRAQVYSAEYDKAAQALRQLIEQAGDNAHPDVYNLLGFSLRKLQRYDEAAHAYQRALYFDATHRAALEYQGELFIATGDIDAAQKNHRYLKILCGAGDCPERQQLATALREAGQAPQEGD</sequence>
<reference evidence="3 4" key="1">
    <citation type="submission" date="2018-10" db="EMBL/GenBank/DDBJ databases">
        <title>Draft genome of Cortibacter populi DSM10536.</title>
        <authorList>
            <person name="Bernier A.-M."/>
            <person name="Bernard K."/>
        </authorList>
    </citation>
    <scope>NUCLEOTIDE SEQUENCE [LARGE SCALE GENOMIC DNA]</scope>
    <source>
        <strain evidence="3 4">DSM 105136</strain>
    </source>
</reference>
<organism evidence="3 4">
    <name type="scientific">Corticibacter populi</name>
    <dbReference type="NCBI Taxonomy" id="1550736"/>
    <lineage>
        <taxon>Bacteria</taxon>
        <taxon>Pseudomonadati</taxon>
        <taxon>Pseudomonadota</taxon>
        <taxon>Betaproteobacteria</taxon>
        <taxon>Burkholderiales</taxon>
        <taxon>Comamonadaceae</taxon>
        <taxon>Corticibacter</taxon>
    </lineage>
</organism>
<dbReference type="OrthoDB" id="8592798at2"/>
<evidence type="ECO:0000313" key="3">
    <source>
        <dbReference type="EMBL" id="RMX06449.1"/>
    </source>
</evidence>
<dbReference type="Gene3D" id="1.25.40.10">
    <property type="entry name" value="Tetratricopeptide repeat domain"/>
    <property type="match status" value="1"/>
</dbReference>
<comment type="caution">
    <text evidence="3">The sequence shown here is derived from an EMBL/GenBank/DDBJ whole genome shotgun (WGS) entry which is preliminary data.</text>
</comment>
<proteinExistence type="predicted"/>
<feature type="repeat" description="TPR" evidence="1">
    <location>
        <begin position="86"/>
        <end position="119"/>
    </location>
</feature>
<dbReference type="RefSeq" id="WP_122227746.1">
    <property type="nucleotide sequence ID" value="NZ_RDQO01000002.1"/>
</dbReference>
<dbReference type="EMBL" id="RDQO01000002">
    <property type="protein sequence ID" value="RMX06449.1"/>
    <property type="molecule type" value="Genomic_DNA"/>
</dbReference>
<dbReference type="AlphaFoldDB" id="A0A3M6QV59"/>
<gene>
    <name evidence="3" type="ORF">D8I35_07920</name>
</gene>
<dbReference type="PROSITE" id="PS50005">
    <property type="entry name" value="TPR"/>
    <property type="match status" value="1"/>
</dbReference>
<keyword evidence="2" id="KW-0732">Signal</keyword>
<protein>
    <submittedName>
        <fullName evidence="3">Tetratricopeptide repeat protein</fullName>
    </submittedName>
</protein>
<dbReference type="SUPFAM" id="SSF48452">
    <property type="entry name" value="TPR-like"/>
    <property type="match status" value="1"/>
</dbReference>
<evidence type="ECO:0000256" key="1">
    <source>
        <dbReference type="PROSITE-ProRule" id="PRU00339"/>
    </source>
</evidence>
<keyword evidence="4" id="KW-1185">Reference proteome</keyword>